<accession>A0A0R2B876</accession>
<keyword evidence="4" id="KW-1185">Reference proteome</keyword>
<keyword evidence="1" id="KW-1133">Transmembrane helix</keyword>
<feature type="domain" description="DUF1648" evidence="2">
    <location>
        <begin position="13"/>
        <end position="61"/>
    </location>
</feature>
<comment type="caution">
    <text evidence="3">The sequence shown here is derived from an EMBL/GenBank/DDBJ whole genome shotgun (WGS) entry which is preliminary data.</text>
</comment>
<dbReference type="PATRIC" id="fig|1423727.3.peg.1403"/>
<dbReference type="EMBL" id="AYZQ01000003">
    <property type="protein sequence ID" value="KRM71724.1"/>
    <property type="molecule type" value="Genomic_DNA"/>
</dbReference>
<feature type="transmembrane region" description="Helical" evidence="1">
    <location>
        <begin position="162"/>
        <end position="180"/>
    </location>
</feature>
<feature type="transmembrane region" description="Helical" evidence="1">
    <location>
        <begin position="46"/>
        <end position="66"/>
    </location>
</feature>
<dbReference type="PANTHER" id="PTHR37810">
    <property type="entry name" value="IMMUNITY PROTEIN SDPI"/>
    <property type="match status" value="1"/>
</dbReference>
<dbReference type="PANTHER" id="PTHR37810:SF5">
    <property type="entry name" value="IMMUNITY PROTEIN SDPI"/>
    <property type="match status" value="1"/>
</dbReference>
<dbReference type="RefSeq" id="WP_057894669.1">
    <property type="nucleotide sequence ID" value="NZ_AYZQ01000003.1"/>
</dbReference>
<sequence>MNKTWKTLIISSLIILAPIIYGLSEYQALPDRMVIHFNYMNQPDQWAAKPIVVFGIPIMMLLLQWFAVGITSLRSKGQAPAPRFERVVYSIIPILTVVLYITMIRFSLGQAMDIRRIALFIIGLIFLSMGNYLPTIPADSGLMNAHWPRIKNQAVWRRLNRVLGYSFVGGGLLVLLSLFFSPIISVIFLGIFLIWLFGILLYSVRIAIKTQ</sequence>
<reference evidence="3 4" key="1">
    <citation type="journal article" date="2015" name="Genome Announc.">
        <title>Expanding the biotechnology potential of lactobacilli through comparative genomics of 213 strains and associated genera.</title>
        <authorList>
            <person name="Sun Z."/>
            <person name="Harris H.M."/>
            <person name="McCann A."/>
            <person name="Guo C."/>
            <person name="Argimon S."/>
            <person name="Zhang W."/>
            <person name="Yang X."/>
            <person name="Jeffery I.B."/>
            <person name="Cooney J.C."/>
            <person name="Kagawa T.F."/>
            <person name="Liu W."/>
            <person name="Song Y."/>
            <person name="Salvetti E."/>
            <person name="Wrobel A."/>
            <person name="Rasinkangas P."/>
            <person name="Parkhill J."/>
            <person name="Rea M.C."/>
            <person name="O'Sullivan O."/>
            <person name="Ritari J."/>
            <person name="Douillard F.P."/>
            <person name="Paul Ross R."/>
            <person name="Yang R."/>
            <person name="Briner A.E."/>
            <person name="Felis G.E."/>
            <person name="de Vos W.M."/>
            <person name="Barrangou R."/>
            <person name="Klaenhammer T.R."/>
            <person name="Caufield P.W."/>
            <person name="Cui Y."/>
            <person name="Zhang H."/>
            <person name="O'Toole P.W."/>
        </authorList>
    </citation>
    <scope>NUCLEOTIDE SEQUENCE [LARGE SCALE GENOMIC DNA]</scope>
    <source>
        <strain evidence="3 4">DSM 23927</strain>
    </source>
</reference>
<feature type="transmembrane region" description="Helical" evidence="1">
    <location>
        <begin position="114"/>
        <end position="133"/>
    </location>
</feature>
<feature type="transmembrane region" description="Helical" evidence="1">
    <location>
        <begin position="87"/>
        <end position="108"/>
    </location>
</feature>
<dbReference type="STRING" id="1423727.FC34_GL001383"/>
<gene>
    <name evidence="3" type="ORF">FC34_GL001383</name>
</gene>
<dbReference type="AlphaFoldDB" id="A0A0R2B876"/>
<evidence type="ECO:0000259" key="2">
    <source>
        <dbReference type="Pfam" id="PF07853"/>
    </source>
</evidence>
<evidence type="ECO:0000256" key="1">
    <source>
        <dbReference type="SAM" id="Phobius"/>
    </source>
</evidence>
<dbReference type="Pfam" id="PF07853">
    <property type="entry name" value="DUF1648"/>
    <property type="match status" value="1"/>
</dbReference>
<protein>
    <submittedName>
        <fullName evidence="3">Integral membrane protein</fullName>
    </submittedName>
</protein>
<dbReference type="GO" id="GO:0009636">
    <property type="term" value="P:response to toxic substance"/>
    <property type="evidence" value="ECO:0007669"/>
    <property type="project" value="TreeGrafter"/>
</dbReference>
<evidence type="ECO:0000313" key="3">
    <source>
        <dbReference type="EMBL" id="KRM71724.1"/>
    </source>
</evidence>
<name>A0A0R2B876_9LACO</name>
<organism evidence="3 4">
    <name type="scientific">Lacticaseibacillus brantae DSM 23927</name>
    <dbReference type="NCBI Taxonomy" id="1423727"/>
    <lineage>
        <taxon>Bacteria</taxon>
        <taxon>Bacillati</taxon>
        <taxon>Bacillota</taxon>
        <taxon>Bacilli</taxon>
        <taxon>Lactobacillales</taxon>
        <taxon>Lactobacillaceae</taxon>
        <taxon>Lacticaseibacillus</taxon>
    </lineage>
</organism>
<proteinExistence type="predicted"/>
<dbReference type="InterPro" id="IPR012867">
    <property type="entry name" value="DUF1648"/>
</dbReference>
<feature type="transmembrane region" description="Helical" evidence="1">
    <location>
        <begin position="186"/>
        <end position="208"/>
    </location>
</feature>
<dbReference type="Proteomes" id="UP000051672">
    <property type="component" value="Unassembled WGS sequence"/>
</dbReference>
<keyword evidence="1" id="KW-0812">Transmembrane</keyword>
<keyword evidence="1" id="KW-0472">Membrane</keyword>
<evidence type="ECO:0000313" key="4">
    <source>
        <dbReference type="Proteomes" id="UP000051672"/>
    </source>
</evidence>